<proteinExistence type="predicted"/>
<evidence type="ECO:0000256" key="1">
    <source>
        <dbReference type="ARBA" id="ARBA00022729"/>
    </source>
</evidence>
<dbReference type="GO" id="GO:0015159">
    <property type="term" value="F:polysaccharide transmembrane transporter activity"/>
    <property type="evidence" value="ECO:0007669"/>
    <property type="project" value="InterPro"/>
</dbReference>
<dbReference type="Pfam" id="PF02563">
    <property type="entry name" value="Poly_export"/>
    <property type="match status" value="1"/>
</dbReference>
<reference evidence="5" key="1">
    <citation type="submission" date="2011-02" db="EMBL/GenBank/DDBJ databases">
        <title>The complete genome of Planctomyces brasiliensis DSM 5305.</title>
        <authorList>
            <person name="Lucas S."/>
            <person name="Copeland A."/>
            <person name="Lapidus A."/>
            <person name="Bruce D."/>
            <person name="Goodwin L."/>
            <person name="Pitluck S."/>
            <person name="Kyrpides N."/>
            <person name="Mavromatis K."/>
            <person name="Pagani I."/>
            <person name="Ivanova N."/>
            <person name="Ovchinnikova G."/>
            <person name="Lu M."/>
            <person name="Detter J.C."/>
            <person name="Han C."/>
            <person name="Land M."/>
            <person name="Hauser L."/>
            <person name="Markowitz V."/>
            <person name="Cheng J.-F."/>
            <person name="Hugenholtz P."/>
            <person name="Woyke T."/>
            <person name="Wu D."/>
            <person name="Tindall B."/>
            <person name="Pomrenke H.G."/>
            <person name="Brambilla E."/>
            <person name="Klenk H.-P."/>
            <person name="Eisen J.A."/>
        </authorList>
    </citation>
    <scope>NUCLEOTIDE SEQUENCE [LARGE SCALE GENOMIC DNA]</scope>
    <source>
        <strain evidence="5">ATCC 49424 / DSM 5305 / JCM 21570 / NBRC 103401 / IFAM 1448</strain>
    </source>
</reference>
<dbReference type="RefSeq" id="WP_013630476.1">
    <property type="nucleotide sequence ID" value="NC_015174.1"/>
</dbReference>
<feature type="signal peptide" evidence="2">
    <location>
        <begin position="1"/>
        <end position="22"/>
    </location>
</feature>
<dbReference type="Gene3D" id="3.30.1950.10">
    <property type="entry name" value="wza like domain"/>
    <property type="match status" value="1"/>
</dbReference>
<dbReference type="PANTHER" id="PTHR33619">
    <property type="entry name" value="POLYSACCHARIDE EXPORT PROTEIN GFCE-RELATED"/>
    <property type="match status" value="1"/>
</dbReference>
<dbReference type="EMBL" id="CP002546">
    <property type="protein sequence ID" value="ADY61771.1"/>
    <property type="molecule type" value="Genomic_DNA"/>
</dbReference>
<accession>F0SI69</accession>
<dbReference type="PANTHER" id="PTHR33619:SF3">
    <property type="entry name" value="POLYSACCHARIDE EXPORT PROTEIN GFCE-RELATED"/>
    <property type="match status" value="1"/>
</dbReference>
<evidence type="ECO:0000259" key="3">
    <source>
        <dbReference type="Pfam" id="PF02563"/>
    </source>
</evidence>
<dbReference type="Proteomes" id="UP000006860">
    <property type="component" value="Chromosome"/>
</dbReference>
<feature type="domain" description="Polysaccharide export protein N-terminal" evidence="3">
    <location>
        <begin position="60"/>
        <end position="145"/>
    </location>
</feature>
<organism evidence="4 5">
    <name type="scientific">Rubinisphaera brasiliensis (strain ATCC 49424 / DSM 5305 / JCM 21570 / IAM 15109 / NBRC 103401 / IFAM 1448)</name>
    <name type="common">Planctomyces brasiliensis</name>
    <dbReference type="NCBI Taxonomy" id="756272"/>
    <lineage>
        <taxon>Bacteria</taxon>
        <taxon>Pseudomonadati</taxon>
        <taxon>Planctomycetota</taxon>
        <taxon>Planctomycetia</taxon>
        <taxon>Planctomycetales</taxon>
        <taxon>Planctomycetaceae</taxon>
        <taxon>Rubinisphaera</taxon>
    </lineage>
</organism>
<dbReference type="InterPro" id="IPR003715">
    <property type="entry name" value="Poly_export_N"/>
</dbReference>
<evidence type="ECO:0000313" key="5">
    <source>
        <dbReference type="Proteomes" id="UP000006860"/>
    </source>
</evidence>
<evidence type="ECO:0000256" key="2">
    <source>
        <dbReference type="SAM" id="SignalP"/>
    </source>
</evidence>
<dbReference type="HOGENOM" id="CLU_576015_0_0_0"/>
<dbReference type="STRING" id="756272.Plabr_4197"/>
<protein>
    <submittedName>
        <fullName evidence="4">Polysaccharide biosynthesis protein</fullName>
    </submittedName>
</protein>
<name>F0SI69_RUBBR</name>
<dbReference type="PROSITE" id="PS51257">
    <property type="entry name" value="PROKAR_LIPOPROTEIN"/>
    <property type="match status" value="1"/>
</dbReference>
<dbReference type="eggNOG" id="COG1596">
    <property type="taxonomic scope" value="Bacteria"/>
</dbReference>
<evidence type="ECO:0000313" key="4">
    <source>
        <dbReference type="EMBL" id="ADY61771.1"/>
    </source>
</evidence>
<feature type="chain" id="PRO_5003260399" evidence="2">
    <location>
        <begin position="23"/>
        <end position="423"/>
    </location>
</feature>
<dbReference type="KEGG" id="pbs:Plabr_4197"/>
<sequence length="423" mass="45570">MTNRIFKSLFCCTILTMVGCAAYDIPAVPAYRVPASFLGRGRESMQELSLNRLGQGRPIAYQLAPGDILGVYIEFILGDEESAPPVHFPEAGDQPPAIGYPIPVREDGTLALPLIDPLPVEGLTLEQATEKIRRVYVEKEILQRGKDKVIVTLMRRREYRVIVIREEGGGVDGVTKVGRGDVIDLPAYENDVLHALNETGGLPGLDAENEVLILRAGGNGAKYDQFVGAVLSSQCPCECPPIIGDAPNVTRIPIRYYPENVPAFGEKDVLLETGDIVYVRARETERYYTGGLLGGGEFMLPRDYDLDVIKAISVAGGSVGQGSTGIGSLTNGGGFGGGGGGNRGMTGGTIGPSKLIVIRKNECGQEIPIRVNLNKALYDPRERILVMPGDTLILQYTLSEEIANAALNAVGLNLLWQLFQDDN</sequence>
<keyword evidence="5" id="KW-1185">Reference proteome</keyword>
<gene>
    <name evidence="4" type="ordered locus">Plabr_4197</name>
</gene>
<dbReference type="InterPro" id="IPR049712">
    <property type="entry name" value="Poly_export"/>
</dbReference>
<dbReference type="AlphaFoldDB" id="F0SI69"/>
<keyword evidence="1 2" id="KW-0732">Signal</keyword>